<dbReference type="InterPro" id="IPR000742">
    <property type="entry name" value="EGF"/>
</dbReference>
<feature type="domain" description="EGF-like" evidence="11">
    <location>
        <begin position="1086"/>
        <end position="1122"/>
    </location>
</feature>
<evidence type="ECO:0000256" key="2">
    <source>
        <dbReference type="ARBA" id="ARBA00022536"/>
    </source>
</evidence>
<dbReference type="GO" id="GO:0031012">
    <property type="term" value="C:extracellular matrix"/>
    <property type="evidence" value="ECO:0007669"/>
    <property type="project" value="TreeGrafter"/>
</dbReference>
<keyword evidence="9" id="KW-0325">Glycoprotein</keyword>
<evidence type="ECO:0000256" key="1">
    <source>
        <dbReference type="ARBA" id="ARBA00004167"/>
    </source>
</evidence>
<organism evidence="13">
    <name type="scientific">Petromyzon marinus</name>
    <name type="common">Sea lamprey</name>
    <dbReference type="NCBI Taxonomy" id="7757"/>
    <lineage>
        <taxon>Eukaryota</taxon>
        <taxon>Metazoa</taxon>
        <taxon>Chordata</taxon>
        <taxon>Craniata</taxon>
        <taxon>Vertebrata</taxon>
        <taxon>Cyclostomata</taxon>
        <taxon>Hyperoartia</taxon>
        <taxon>Petromyzontiformes</taxon>
        <taxon>Petromyzontidae</taxon>
        <taxon>Petromyzon</taxon>
    </lineage>
</organism>
<dbReference type="InterPro" id="IPR002919">
    <property type="entry name" value="TIL_dom"/>
</dbReference>
<dbReference type="InterPro" id="IPR050780">
    <property type="entry name" value="Mucin_vWF_Thrombospondin_sf"/>
</dbReference>
<dbReference type="GeneTree" id="ENSGT00940000156850"/>
<dbReference type="InterPro" id="IPR014853">
    <property type="entry name" value="VWF/SSPO/ZAN-like_Cys-rich_dom"/>
</dbReference>
<dbReference type="GO" id="GO:0005509">
    <property type="term" value="F:calcium ion binding"/>
    <property type="evidence" value="ECO:0007669"/>
    <property type="project" value="InterPro"/>
</dbReference>
<dbReference type="SMART" id="SM00832">
    <property type="entry name" value="C8"/>
    <property type="match status" value="3"/>
</dbReference>
<evidence type="ECO:0000256" key="9">
    <source>
        <dbReference type="ARBA" id="ARBA00023180"/>
    </source>
</evidence>
<evidence type="ECO:0000256" key="3">
    <source>
        <dbReference type="ARBA" id="ARBA00022692"/>
    </source>
</evidence>
<dbReference type="GO" id="GO:0120025">
    <property type="term" value="C:plasma membrane bounded cell projection"/>
    <property type="evidence" value="ECO:0007669"/>
    <property type="project" value="UniProtKB-ARBA"/>
</dbReference>
<evidence type="ECO:0000256" key="8">
    <source>
        <dbReference type="ARBA" id="ARBA00023157"/>
    </source>
</evidence>
<dbReference type="SMART" id="SM00179">
    <property type="entry name" value="EGF_CA"/>
    <property type="match status" value="1"/>
</dbReference>
<dbReference type="Pfam" id="PF08742">
    <property type="entry name" value="C8"/>
    <property type="match status" value="3"/>
</dbReference>
<dbReference type="STRING" id="7757.ENSPMAP00000000967"/>
<dbReference type="InterPro" id="IPR001846">
    <property type="entry name" value="VWF_type-D"/>
</dbReference>
<dbReference type="Pfam" id="PF00094">
    <property type="entry name" value="VWD"/>
    <property type="match status" value="3"/>
</dbReference>
<dbReference type="InterPro" id="IPR025615">
    <property type="entry name" value="TILa_dom"/>
</dbReference>
<dbReference type="FunFam" id="2.10.25.10:FF:000055">
    <property type="entry name" value="alpha-tectorin isoform X1"/>
    <property type="match status" value="2"/>
</dbReference>
<dbReference type="CDD" id="cd19941">
    <property type="entry name" value="TIL"/>
    <property type="match status" value="3"/>
</dbReference>
<dbReference type="OMA" id="EICAVAN"/>
<feature type="domain" description="VWFD" evidence="12">
    <location>
        <begin position="305"/>
        <end position="483"/>
    </location>
</feature>
<name>S4R6Y7_PETMA</name>
<dbReference type="GO" id="GO:0016020">
    <property type="term" value="C:membrane"/>
    <property type="evidence" value="ECO:0007669"/>
    <property type="project" value="UniProtKB-SubCell"/>
</dbReference>
<dbReference type="PROSITE" id="PS51233">
    <property type="entry name" value="VWFD"/>
    <property type="match status" value="3"/>
</dbReference>
<dbReference type="GO" id="GO:0005615">
    <property type="term" value="C:extracellular space"/>
    <property type="evidence" value="ECO:0007669"/>
    <property type="project" value="TreeGrafter"/>
</dbReference>
<keyword evidence="6" id="KW-1133">Transmembrane helix</keyword>
<feature type="domain" description="VWFD" evidence="12">
    <location>
        <begin position="690"/>
        <end position="866"/>
    </location>
</feature>
<dbReference type="AlphaFoldDB" id="S4R6Y7"/>
<dbReference type="SUPFAM" id="SSF57567">
    <property type="entry name" value="Serine protease inhibitors"/>
    <property type="match status" value="3"/>
</dbReference>
<dbReference type="Ensembl" id="ENSPMAT00000000971.1">
    <property type="protein sequence ID" value="ENSPMAP00000000967.1"/>
    <property type="gene ID" value="ENSPMAG00000000871.1"/>
</dbReference>
<dbReference type="Pfam" id="PF12714">
    <property type="entry name" value="TILa"/>
    <property type="match status" value="3"/>
</dbReference>
<sequence>VEGRRMTTPLLLSGVHVYLSGSYVVLEIDFNLVVRFDGNHHVEIVVPNEYAGILCGICGNFNGDGSDDNLKPDGSVAASSAELGNSWQSVNSLDECKDDDGGRPECDPATQEEFEKEGFCGLITDPNGAFKECHAVLPPQVFFDNCVFDLCATGGNPLSLCQALQAYADQCAQAGVIVTWRNNTFCPLTCKPGSHYESCAPPCPATCSNTSLPGGCNHLCGEGCVCDDGFVLSGDKCVPAEQCGCLDNNGNYHPLGENWFESETCDRRCTCVMPGYASCDAWHCGRQEVCTVDDGILGCHSKGYATCHVAGDPHYFTFDLIMISYMGTCTYTLVDVCTDTNVTPFTITAKNEEHGQASGSYLKHVIVDIAGHRVTLQKRHRMLVDDKRVKTPIEDLVPGVKIGISGSYVLLETDFGVTVKFDGKHHLEINTPSTYFNKLCGLCGNYNQNGTDDYLMPNGKLATSAAQLGDSWKAEGDDDAGCKPDEPHIPSCDPINEEAYKKMCEVVISTSGAFAKCHAEIDPEPFLKTCIYDMCQFHGMESTLCDNFQAYAEACRAKGINILWRNETFCPLPCLLNTHYTPCASPCPATCSDIYAEASCQSAARCAEGCVCDQGFVLSDDLCVSLEACGCRDDENNYHSFEEAWLSDNCKRKCVCSAPGNANCEAHSCVEHEICQLKNGKESCQPVSYSTCSISGDPHYQTFDKRLYHFMGRETYTLVQSCGDNKNLLPIRILGKNKRVGHNHRVSFLDAVYIYVYGFKIKFTDRKDFELNGVRTKPPSNPTEGLEIVHTSRKMVLRADFGLAVIFNRKSHADVTIPSSYAGQVCGLCGNYNGDKSDEFKTPDGSLVTSENVFGNTWEVNDRRSLFEQYESPVFRSKRLVEEPRNDLNLSCSDEQWAELENKNSCGVFHDPAGPFVQCWIPAPVDPYYTNCMYDMCENIGDKELFCSSLEVYTSACQQEGITPNNWRIHTGCAQQCAAHNIYVERMSACPSTCGDLAASSNCELPDVEGCQCMPGFVMSGFDCIPFTQCGCLYEKSYHEVGEQFYTSACQQSCKCLKTETLVCNRYSCSEEEVCTISNFTIGCFSTDPCASSPCQNGGTCTMAGVEYECTCPPNYNGTNCEISRE</sequence>
<evidence type="ECO:0000256" key="7">
    <source>
        <dbReference type="ARBA" id="ARBA00023136"/>
    </source>
</evidence>
<feature type="domain" description="VWFD" evidence="12">
    <location>
        <begin position="1"/>
        <end position="97"/>
    </location>
</feature>
<comment type="caution">
    <text evidence="10">Lacks conserved residue(s) required for the propagation of feature annotation.</text>
</comment>
<evidence type="ECO:0000313" key="13">
    <source>
        <dbReference type="Ensembl" id="ENSPMAP00000000967.1"/>
    </source>
</evidence>
<dbReference type="PROSITE" id="PS00022">
    <property type="entry name" value="EGF_1"/>
    <property type="match status" value="1"/>
</dbReference>
<evidence type="ECO:0000256" key="6">
    <source>
        <dbReference type="ARBA" id="ARBA00022989"/>
    </source>
</evidence>
<dbReference type="InterPro" id="IPR001881">
    <property type="entry name" value="EGF-like_Ca-bd_dom"/>
</dbReference>
<dbReference type="SUPFAM" id="SSF57196">
    <property type="entry name" value="EGF/Laminin"/>
    <property type="match status" value="1"/>
</dbReference>
<keyword evidence="4" id="KW-0677">Repeat</keyword>
<comment type="subcellular location">
    <subcellularLocation>
        <location evidence="1">Membrane</location>
        <topology evidence="1">Single-pass membrane protein</topology>
    </subcellularLocation>
</comment>
<keyword evidence="3" id="KW-0812">Transmembrane</keyword>
<dbReference type="Gene3D" id="2.10.25.10">
    <property type="entry name" value="Laminin"/>
    <property type="match status" value="4"/>
</dbReference>
<dbReference type="PANTHER" id="PTHR11339:SF374">
    <property type="entry name" value="ZONADHESIN"/>
    <property type="match status" value="1"/>
</dbReference>
<dbReference type="PANTHER" id="PTHR11339">
    <property type="entry name" value="EXTRACELLULAR MATRIX GLYCOPROTEIN RELATED"/>
    <property type="match status" value="1"/>
</dbReference>
<dbReference type="InterPro" id="IPR036084">
    <property type="entry name" value="Ser_inhib-like_sf"/>
</dbReference>
<proteinExistence type="predicted"/>
<dbReference type="PROSITE" id="PS50026">
    <property type="entry name" value="EGF_3"/>
    <property type="match status" value="1"/>
</dbReference>
<evidence type="ECO:0000259" key="11">
    <source>
        <dbReference type="PROSITE" id="PS50026"/>
    </source>
</evidence>
<dbReference type="SMART" id="SM00181">
    <property type="entry name" value="EGF"/>
    <property type="match status" value="3"/>
</dbReference>
<accession>S4R6Y7</accession>
<reference evidence="13" key="2">
    <citation type="submission" date="2025-09" db="UniProtKB">
        <authorList>
            <consortium name="Ensembl"/>
        </authorList>
    </citation>
    <scope>IDENTIFICATION</scope>
</reference>
<keyword evidence="2 10" id="KW-0245">EGF-like domain</keyword>
<keyword evidence="8 10" id="KW-1015">Disulfide bond</keyword>
<reference evidence="13" key="1">
    <citation type="submission" date="2025-08" db="UniProtKB">
        <authorList>
            <consortium name="Ensembl"/>
        </authorList>
    </citation>
    <scope>IDENTIFICATION</scope>
</reference>
<dbReference type="Pfam" id="PF00008">
    <property type="entry name" value="EGF"/>
    <property type="match status" value="1"/>
</dbReference>
<keyword evidence="7" id="KW-0472">Membrane</keyword>
<dbReference type="GO" id="GO:0007399">
    <property type="term" value="P:nervous system development"/>
    <property type="evidence" value="ECO:0007669"/>
    <property type="project" value="UniProtKB-ARBA"/>
</dbReference>
<dbReference type="SMART" id="SM00216">
    <property type="entry name" value="VWD"/>
    <property type="match status" value="2"/>
</dbReference>
<protein>
    <recommendedName>
        <fullName evidence="14">ZAN protein</fullName>
    </recommendedName>
</protein>
<dbReference type="CDD" id="cd00054">
    <property type="entry name" value="EGF_CA"/>
    <property type="match status" value="1"/>
</dbReference>
<dbReference type="HOGENOM" id="CLU_011515_0_0_1"/>
<keyword evidence="5" id="KW-0106">Calcium</keyword>
<evidence type="ECO:0000256" key="4">
    <source>
        <dbReference type="ARBA" id="ARBA00022737"/>
    </source>
</evidence>
<evidence type="ECO:0000259" key="12">
    <source>
        <dbReference type="PROSITE" id="PS51233"/>
    </source>
</evidence>
<dbReference type="FunFam" id="2.10.25.10:FF:000247">
    <property type="entry name" value="Delta/notch like EGF repeat containing"/>
    <property type="match status" value="1"/>
</dbReference>
<feature type="disulfide bond" evidence="10">
    <location>
        <begin position="1112"/>
        <end position="1121"/>
    </location>
</feature>
<evidence type="ECO:0000256" key="5">
    <source>
        <dbReference type="ARBA" id="ARBA00022837"/>
    </source>
</evidence>
<evidence type="ECO:0008006" key="14">
    <source>
        <dbReference type="Google" id="ProtNLM"/>
    </source>
</evidence>
<evidence type="ECO:0000256" key="10">
    <source>
        <dbReference type="PROSITE-ProRule" id="PRU00076"/>
    </source>
</evidence>
<dbReference type="Pfam" id="PF01826">
    <property type="entry name" value="TIL"/>
    <property type="match status" value="3"/>
</dbReference>